<evidence type="ECO:0000313" key="3">
    <source>
        <dbReference type="Proteomes" id="UP000249464"/>
    </source>
</evidence>
<feature type="region of interest" description="Disordered" evidence="1">
    <location>
        <begin position="77"/>
        <end position="102"/>
    </location>
</feature>
<dbReference type="InterPro" id="IPR046342">
    <property type="entry name" value="CBS_dom_sf"/>
</dbReference>
<reference evidence="2 3" key="1">
    <citation type="submission" date="2016-11" db="EMBL/GenBank/DDBJ databases">
        <authorList>
            <person name="Jaros S."/>
            <person name="Januszkiewicz K."/>
            <person name="Wedrychowicz H."/>
        </authorList>
    </citation>
    <scope>NUCLEOTIDE SEQUENCE [LARGE SCALE GENOMIC DNA]</scope>
</reference>
<protein>
    <submittedName>
        <fullName evidence="2">BQ5605_C023g09615 protein</fullName>
    </submittedName>
</protein>
<dbReference type="EMBL" id="FQNC01000085">
    <property type="protein sequence ID" value="SGZ23657.1"/>
    <property type="molecule type" value="Genomic_DNA"/>
</dbReference>
<dbReference type="PANTHER" id="PTHR42115">
    <property type="entry name" value="BETA-SYNTHASE (BETA-THIONASE), PUTATIVE (AFU_ORTHOLOGUE AFUA_3G08420)-RELATED"/>
    <property type="match status" value="1"/>
</dbReference>
<keyword evidence="3" id="KW-1185">Reference proteome</keyword>
<feature type="compositionally biased region" description="Low complexity" evidence="1">
    <location>
        <begin position="82"/>
        <end position="101"/>
    </location>
</feature>
<evidence type="ECO:0000313" key="2">
    <source>
        <dbReference type="EMBL" id="SGZ23657.1"/>
    </source>
</evidence>
<sequence>MAAYRGAVVEDLQLSPALVLSSDTTVDVALQMAFEREFSIIPISHPSTRRLQGWLSSQALQTQVASGLISGQSNLSSILERPNSNSEETTPTSSGTTSSSTKNAVASAVTRFRKEGDYQGPFLPLCPPLWTRADLLSLSYLVPSVITPNTPLEELEAFFTQGQTRNVTFALVTDQVRKKKALNLPLFSLSFPSCSNWMIPRFISRREPNYKPTFTTSNNGSSSSTN</sequence>
<accession>A0A2X0N790</accession>
<proteinExistence type="predicted"/>
<dbReference type="SUPFAM" id="SSF54631">
    <property type="entry name" value="CBS-domain pair"/>
    <property type="match status" value="1"/>
</dbReference>
<dbReference type="Proteomes" id="UP000249464">
    <property type="component" value="Unassembled WGS sequence"/>
</dbReference>
<gene>
    <name evidence="2" type="primary">BQ5605_C023g09615</name>
    <name evidence="2" type="ORF">BQ5605_C023G09615</name>
</gene>
<dbReference type="Gene3D" id="3.10.580.10">
    <property type="entry name" value="CBS-domain"/>
    <property type="match status" value="1"/>
</dbReference>
<dbReference type="AlphaFoldDB" id="A0A2X0N790"/>
<organism evidence="2 3">
    <name type="scientific">Microbotryum silenes-dioicae</name>
    <dbReference type="NCBI Taxonomy" id="796604"/>
    <lineage>
        <taxon>Eukaryota</taxon>
        <taxon>Fungi</taxon>
        <taxon>Dikarya</taxon>
        <taxon>Basidiomycota</taxon>
        <taxon>Pucciniomycotina</taxon>
        <taxon>Microbotryomycetes</taxon>
        <taxon>Microbotryales</taxon>
        <taxon>Microbotryaceae</taxon>
        <taxon>Microbotryum</taxon>
    </lineage>
</organism>
<name>A0A2X0N790_9BASI</name>
<dbReference type="PANTHER" id="PTHR42115:SF1">
    <property type="entry name" value="BETA-SYNTHASE (BETA-THIONASE), PUTATIVE (AFU_ORTHOLOGUE AFUA_3G08420)-RELATED"/>
    <property type="match status" value="1"/>
</dbReference>
<dbReference type="STRING" id="796604.A0A2X0N790"/>
<evidence type="ECO:0000256" key="1">
    <source>
        <dbReference type="SAM" id="MobiDB-lite"/>
    </source>
</evidence>